<dbReference type="EMBL" id="KV748874">
    <property type="protein sequence ID" value="OCL12465.1"/>
    <property type="molecule type" value="Genomic_DNA"/>
</dbReference>
<reference evidence="4 5" key="1">
    <citation type="journal article" date="2016" name="Nat. Commun.">
        <title>Ectomycorrhizal ecology is imprinted in the genome of the dominant symbiotic fungus Cenococcum geophilum.</title>
        <authorList>
            <consortium name="DOE Joint Genome Institute"/>
            <person name="Peter M."/>
            <person name="Kohler A."/>
            <person name="Ohm R.A."/>
            <person name="Kuo A."/>
            <person name="Krutzmann J."/>
            <person name="Morin E."/>
            <person name="Arend M."/>
            <person name="Barry K.W."/>
            <person name="Binder M."/>
            <person name="Choi C."/>
            <person name="Clum A."/>
            <person name="Copeland A."/>
            <person name="Grisel N."/>
            <person name="Haridas S."/>
            <person name="Kipfer T."/>
            <person name="LaButti K."/>
            <person name="Lindquist E."/>
            <person name="Lipzen A."/>
            <person name="Maire R."/>
            <person name="Meier B."/>
            <person name="Mihaltcheva S."/>
            <person name="Molinier V."/>
            <person name="Murat C."/>
            <person name="Poggeler S."/>
            <person name="Quandt C.A."/>
            <person name="Sperisen C."/>
            <person name="Tritt A."/>
            <person name="Tisserant E."/>
            <person name="Crous P.W."/>
            <person name="Henrissat B."/>
            <person name="Nehls U."/>
            <person name="Egli S."/>
            <person name="Spatafora J.W."/>
            <person name="Grigoriev I.V."/>
            <person name="Martin F.M."/>
        </authorList>
    </citation>
    <scope>NUCLEOTIDE SEQUENCE [LARGE SCALE GENOMIC DNA]</scope>
    <source>
        <strain evidence="4 5">CBS 207.34</strain>
    </source>
</reference>
<evidence type="ECO:0000313" key="5">
    <source>
        <dbReference type="Proteomes" id="UP000250140"/>
    </source>
</evidence>
<dbReference type="PANTHER" id="PTHR43861">
    <property type="entry name" value="TRANS-ACONITATE 2-METHYLTRANSFERASE-RELATED"/>
    <property type="match status" value="1"/>
</dbReference>
<dbReference type="AlphaFoldDB" id="A0A8E2F8Y5"/>
<accession>A0A8E2F8Y5</accession>
<dbReference type="GO" id="GO:0008168">
    <property type="term" value="F:methyltransferase activity"/>
    <property type="evidence" value="ECO:0007669"/>
    <property type="project" value="UniProtKB-KW"/>
</dbReference>
<dbReference type="InterPro" id="IPR004033">
    <property type="entry name" value="UbiE/COQ5_MeTrFase"/>
</dbReference>
<dbReference type="GO" id="GO:0032259">
    <property type="term" value="P:methylation"/>
    <property type="evidence" value="ECO:0007669"/>
    <property type="project" value="UniProtKB-KW"/>
</dbReference>
<keyword evidence="1 4" id="KW-0489">Methyltransferase</keyword>
<protein>
    <submittedName>
        <fullName evidence="4">UbiE/COQ5 methyltransferase</fullName>
    </submittedName>
</protein>
<dbReference type="PANTHER" id="PTHR43861:SF1">
    <property type="entry name" value="TRANS-ACONITATE 2-METHYLTRANSFERASE"/>
    <property type="match status" value="1"/>
</dbReference>
<evidence type="ECO:0000256" key="2">
    <source>
        <dbReference type="ARBA" id="ARBA00022679"/>
    </source>
</evidence>
<gene>
    <name evidence="4" type="ORF">AOQ84DRAFT_352527</name>
</gene>
<dbReference type="PROSITE" id="PS51608">
    <property type="entry name" value="SAM_MT_UBIE"/>
    <property type="match status" value="1"/>
</dbReference>
<dbReference type="Gene3D" id="3.40.50.150">
    <property type="entry name" value="Vaccinia Virus protein VP39"/>
    <property type="match status" value="1"/>
</dbReference>
<dbReference type="Proteomes" id="UP000250140">
    <property type="component" value="Unassembled WGS sequence"/>
</dbReference>
<evidence type="ECO:0000256" key="1">
    <source>
        <dbReference type="ARBA" id="ARBA00022603"/>
    </source>
</evidence>
<name>A0A8E2F8Y5_9PEZI</name>
<dbReference type="InterPro" id="IPR041698">
    <property type="entry name" value="Methyltransf_25"/>
</dbReference>
<dbReference type="OrthoDB" id="6329284at2759"/>
<proteinExistence type="predicted"/>
<keyword evidence="5" id="KW-1185">Reference proteome</keyword>
<dbReference type="Pfam" id="PF13649">
    <property type="entry name" value="Methyltransf_25"/>
    <property type="match status" value="1"/>
</dbReference>
<organism evidence="4 5">
    <name type="scientific">Glonium stellatum</name>
    <dbReference type="NCBI Taxonomy" id="574774"/>
    <lineage>
        <taxon>Eukaryota</taxon>
        <taxon>Fungi</taxon>
        <taxon>Dikarya</taxon>
        <taxon>Ascomycota</taxon>
        <taxon>Pezizomycotina</taxon>
        <taxon>Dothideomycetes</taxon>
        <taxon>Pleosporomycetidae</taxon>
        <taxon>Gloniales</taxon>
        <taxon>Gloniaceae</taxon>
        <taxon>Glonium</taxon>
    </lineage>
</organism>
<dbReference type="InterPro" id="IPR029063">
    <property type="entry name" value="SAM-dependent_MTases_sf"/>
</dbReference>
<feature type="domain" description="Methyltransferase" evidence="3">
    <location>
        <begin position="50"/>
        <end position="148"/>
    </location>
</feature>
<keyword evidence="2 4" id="KW-0808">Transferase</keyword>
<evidence type="ECO:0000259" key="3">
    <source>
        <dbReference type="Pfam" id="PF13649"/>
    </source>
</evidence>
<sequence length="278" mass="30493">MPTSNIEAISDMYDARSASYDSSNNSLHIRQTKTYLSHLTPYLHPGASLLDLACGTGLLTLPAKSLVGAQGRVVGIDVSKGMLDIARQKSQEQGIDIEWYEHDVSDLTPLNLGSTGGFDVITCASALILLPSPSTAVRNWTQVLKPGGRVMTDVQLPTANIVMEIFASIGPGVGQTLKWDMTLFRTQDSLCKVFEDAGLEVEQVWESEAYGSKEVDVEDAERIFGKALQNPMFADFGTEGVRDRALVEFTRRLKELGGAEGQLREETRFWMCIGRKLS</sequence>
<evidence type="ECO:0000313" key="4">
    <source>
        <dbReference type="EMBL" id="OCL12465.1"/>
    </source>
</evidence>
<dbReference type="SUPFAM" id="SSF53335">
    <property type="entry name" value="S-adenosyl-L-methionine-dependent methyltransferases"/>
    <property type="match status" value="1"/>
</dbReference>
<dbReference type="CDD" id="cd02440">
    <property type="entry name" value="AdoMet_MTases"/>
    <property type="match status" value="1"/>
</dbReference>